<keyword evidence="11" id="KW-0325">Glycoprotein</keyword>
<keyword evidence="12 13" id="KW-0464">Manganese</keyword>
<protein>
    <recommendedName>
        <fullName evidence="13">Polypeptide N-acetylgalactosaminyltransferase</fullName>
        <ecNumber evidence="13">2.4.1.-</ecNumber>
    </recommendedName>
    <alternativeName>
        <fullName evidence="13">Protein-UDP acetylgalactosaminyltransferase</fullName>
    </alternativeName>
</protein>
<proteinExistence type="inferred from homology"/>
<keyword evidence="9 13" id="KW-0472">Membrane</keyword>
<evidence type="ECO:0000256" key="12">
    <source>
        <dbReference type="ARBA" id="ARBA00023211"/>
    </source>
</evidence>
<reference evidence="15" key="1">
    <citation type="submission" date="2013-04" db="EMBL/GenBank/DDBJ databases">
        <authorList>
            <person name="Qu J."/>
            <person name="Murali S.C."/>
            <person name="Bandaranaike D."/>
            <person name="Bellair M."/>
            <person name="Blankenburg K."/>
            <person name="Chao H."/>
            <person name="Dinh H."/>
            <person name="Doddapaneni H."/>
            <person name="Downs B."/>
            <person name="Dugan-Rocha S."/>
            <person name="Elkadiri S."/>
            <person name="Gnanaolivu R.D."/>
            <person name="Hernandez B."/>
            <person name="Javaid M."/>
            <person name="Jayaseelan J.C."/>
            <person name="Lee S."/>
            <person name="Li M."/>
            <person name="Ming W."/>
            <person name="Munidasa M."/>
            <person name="Muniz J."/>
            <person name="Nguyen L."/>
            <person name="Ongeri F."/>
            <person name="Osuji N."/>
            <person name="Pu L.-L."/>
            <person name="Puazo M."/>
            <person name="Qu C."/>
            <person name="Quiroz J."/>
            <person name="Raj R."/>
            <person name="Weissenberger G."/>
            <person name="Xin Y."/>
            <person name="Zou X."/>
            <person name="Han Y."/>
            <person name="Richards S."/>
            <person name="Worley K."/>
            <person name="Muzny D."/>
            <person name="Gibbs R."/>
        </authorList>
    </citation>
    <scope>NUCLEOTIDE SEQUENCE</scope>
    <source>
        <strain evidence="15">Sampled in the wild</strain>
    </source>
</reference>
<dbReference type="Gene3D" id="2.80.10.50">
    <property type="match status" value="1"/>
</dbReference>
<evidence type="ECO:0000256" key="11">
    <source>
        <dbReference type="ARBA" id="ARBA00023180"/>
    </source>
</evidence>
<keyword evidence="16" id="KW-1185">Reference proteome</keyword>
<dbReference type="PANTHER" id="PTHR11675:SF63">
    <property type="entry name" value="POLYPEPTIDE N-ACETYLGALACTOSAMINYLTRANSFERASE"/>
    <property type="match status" value="1"/>
</dbReference>
<feature type="domain" description="Ricin B lectin" evidence="14">
    <location>
        <begin position="540"/>
        <end position="663"/>
    </location>
</feature>
<keyword evidence="8 13" id="KW-0333">Golgi apparatus</keyword>
<evidence type="ECO:0000313" key="15">
    <source>
        <dbReference type="EMBL" id="KAG8229030.1"/>
    </source>
</evidence>
<keyword evidence="13" id="KW-0328">Glycosyltransferase</keyword>
<comment type="caution">
    <text evidence="15">The sequence shown here is derived from an EMBL/GenBank/DDBJ whole genome shotgun (WGS) entry which is preliminary data.</text>
</comment>
<comment type="cofactor">
    <cofactor evidence="1 13">
        <name>Mn(2+)</name>
        <dbReference type="ChEBI" id="CHEBI:29035"/>
    </cofactor>
</comment>
<evidence type="ECO:0000256" key="5">
    <source>
        <dbReference type="ARBA" id="ARBA00022734"/>
    </source>
</evidence>
<gene>
    <name evidence="15" type="ORF">J437_LFUL007585</name>
</gene>
<dbReference type="EMBL" id="KZ308407">
    <property type="protein sequence ID" value="KAG8229030.1"/>
    <property type="molecule type" value="Genomic_DNA"/>
</dbReference>
<evidence type="ECO:0000256" key="4">
    <source>
        <dbReference type="ARBA" id="ARBA00022692"/>
    </source>
</evidence>
<dbReference type="Gene3D" id="3.90.550.10">
    <property type="entry name" value="Spore Coat Polysaccharide Biosynthesis Protein SpsA, Chain A"/>
    <property type="match status" value="1"/>
</dbReference>
<reference evidence="15" key="2">
    <citation type="submission" date="2017-10" db="EMBL/GenBank/DDBJ databases">
        <title>Ladona fulva Genome sequencing and assembly.</title>
        <authorList>
            <person name="Murali S."/>
            <person name="Richards S."/>
            <person name="Bandaranaike D."/>
            <person name="Bellair M."/>
            <person name="Blankenburg K."/>
            <person name="Chao H."/>
            <person name="Dinh H."/>
            <person name="Doddapaneni H."/>
            <person name="Dugan-Rocha S."/>
            <person name="Elkadiri S."/>
            <person name="Gnanaolivu R."/>
            <person name="Hernandez B."/>
            <person name="Skinner E."/>
            <person name="Javaid M."/>
            <person name="Lee S."/>
            <person name="Li M."/>
            <person name="Ming W."/>
            <person name="Munidasa M."/>
            <person name="Muniz J."/>
            <person name="Nguyen L."/>
            <person name="Hughes D."/>
            <person name="Osuji N."/>
            <person name="Pu L.-L."/>
            <person name="Puazo M."/>
            <person name="Qu C."/>
            <person name="Quiroz J."/>
            <person name="Raj R."/>
            <person name="Weissenberger G."/>
            <person name="Xin Y."/>
            <person name="Zou X."/>
            <person name="Han Y."/>
            <person name="Worley K."/>
            <person name="Muzny D."/>
            <person name="Gibbs R."/>
        </authorList>
    </citation>
    <scope>NUCLEOTIDE SEQUENCE</scope>
    <source>
        <strain evidence="15">Sampled in the wild</strain>
    </source>
</reference>
<evidence type="ECO:0000259" key="14">
    <source>
        <dbReference type="SMART" id="SM00458"/>
    </source>
</evidence>
<comment type="pathway">
    <text evidence="13">Protein modification; protein glycosylation.</text>
</comment>
<dbReference type="GO" id="GO:0004653">
    <property type="term" value="F:polypeptide N-acetylgalactosaminyltransferase activity"/>
    <property type="evidence" value="ECO:0007669"/>
    <property type="project" value="TreeGrafter"/>
</dbReference>
<dbReference type="OrthoDB" id="9982049at2759"/>
<evidence type="ECO:0000256" key="3">
    <source>
        <dbReference type="ARBA" id="ARBA00005680"/>
    </source>
</evidence>
<evidence type="ECO:0000256" key="2">
    <source>
        <dbReference type="ARBA" id="ARBA00004323"/>
    </source>
</evidence>
<dbReference type="GO" id="GO:0000139">
    <property type="term" value="C:Golgi membrane"/>
    <property type="evidence" value="ECO:0007669"/>
    <property type="project" value="UniProtKB-SubCell"/>
</dbReference>
<keyword evidence="13" id="KW-0808">Transferase</keyword>
<dbReference type="SUPFAM" id="SSF50370">
    <property type="entry name" value="Ricin B-like lectins"/>
    <property type="match status" value="1"/>
</dbReference>
<dbReference type="PROSITE" id="PS50231">
    <property type="entry name" value="RICIN_B_LECTIN"/>
    <property type="match status" value="1"/>
</dbReference>
<dbReference type="InterPro" id="IPR001173">
    <property type="entry name" value="Glyco_trans_2-like"/>
</dbReference>
<keyword evidence="5 13" id="KW-0430">Lectin</keyword>
<dbReference type="SMART" id="SM00458">
    <property type="entry name" value="RICIN"/>
    <property type="match status" value="1"/>
</dbReference>
<dbReference type="GO" id="GO:0006493">
    <property type="term" value="P:protein O-linked glycosylation"/>
    <property type="evidence" value="ECO:0007669"/>
    <property type="project" value="UniProtKB-ARBA"/>
</dbReference>
<dbReference type="Proteomes" id="UP000792457">
    <property type="component" value="Unassembled WGS sequence"/>
</dbReference>
<organism evidence="15 16">
    <name type="scientific">Ladona fulva</name>
    <name type="common">Scarce chaser dragonfly</name>
    <name type="synonym">Libellula fulva</name>
    <dbReference type="NCBI Taxonomy" id="123851"/>
    <lineage>
        <taxon>Eukaryota</taxon>
        <taxon>Metazoa</taxon>
        <taxon>Ecdysozoa</taxon>
        <taxon>Arthropoda</taxon>
        <taxon>Hexapoda</taxon>
        <taxon>Insecta</taxon>
        <taxon>Pterygota</taxon>
        <taxon>Palaeoptera</taxon>
        <taxon>Odonata</taxon>
        <taxon>Epiprocta</taxon>
        <taxon>Anisoptera</taxon>
        <taxon>Libelluloidea</taxon>
        <taxon>Libellulidae</taxon>
        <taxon>Ladona</taxon>
    </lineage>
</organism>
<evidence type="ECO:0000256" key="13">
    <source>
        <dbReference type="RuleBase" id="RU361242"/>
    </source>
</evidence>
<dbReference type="GO" id="GO:0008593">
    <property type="term" value="P:regulation of Notch signaling pathway"/>
    <property type="evidence" value="ECO:0007669"/>
    <property type="project" value="TreeGrafter"/>
</dbReference>
<dbReference type="EC" id="2.4.1.-" evidence="13"/>
<name>A0A8K0K619_LADFU</name>
<comment type="similarity">
    <text evidence="3 13">Belongs to the glycosyltransferase 2 family. GalNAc-T subfamily.</text>
</comment>
<evidence type="ECO:0000256" key="7">
    <source>
        <dbReference type="ARBA" id="ARBA00022989"/>
    </source>
</evidence>
<evidence type="ECO:0000256" key="10">
    <source>
        <dbReference type="ARBA" id="ARBA00023157"/>
    </source>
</evidence>
<evidence type="ECO:0000256" key="9">
    <source>
        <dbReference type="ARBA" id="ARBA00023136"/>
    </source>
</evidence>
<evidence type="ECO:0000256" key="6">
    <source>
        <dbReference type="ARBA" id="ARBA00022968"/>
    </source>
</evidence>
<feature type="transmembrane region" description="Helical" evidence="13">
    <location>
        <begin position="7"/>
        <end position="29"/>
    </location>
</feature>
<dbReference type="InterPro" id="IPR029044">
    <property type="entry name" value="Nucleotide-diphossugar_trans"/>
</dbReference>
<accession>A0A8K0K619</accession>
<dbReference type="GO" id="GO:0005112">
    <property type="term" value="F:Notch binding"/>
    <property type="evidence" value="ECO:0007669"/>
    <property type="project" value="TreeGrafter"/>
</dbReference>
<evidence type="ECO:0000256" key="1">
    <source>
        <dbReference type="ARBA" id="ARBA00001936"/>
    </source>
</evidence>
<dbReference type="PANTHER" id="PTHR11675">
    <property type="entry name" value="N-ACETYLGALACTOSAMINYLTRANSFERASE"/>
    <property type="match status" value="1"/>
</dbReference>
<dbReference type="FunFam" id="3.90.550.10:FF:000053">
    <property type="entry name" value="Polypeptide N-acetylgalactosaminyltransferase"/>
    <property type="match status" value="1"/>
</dbReference>
<dbReference type="Pfam" id="PF00652">
    <property type="entry name" value="Ricin_B_lectin"/>
    <property type="match status" value="1"/>
</dbReference>
<dbReference type="InterPro" id="IPR045885">
    <property type="entry name" value="GalNAc-T"/>
</dbReference>
<dbReference type="GO" id="GO:0030246">
    <property type="term" value="F:carbohydrate binding"/>
    <property type="evidence" value="ECO:0007669"/>
    <property type="project" value="UniProtKB-KW"/>
</dbReference>
<dbReference type="Pfam" id="PF00535">
    <property type="entry name" value="Glycos_transf_2"/>
    <property type="match status" value="1"/>
</dbReference>
<keyword evidence="7 13" id="KW-1133">Transmembrane helix</keyword>
<dbReference type="UniPathway" id="UPA00378"/>
<dbReference type="InterPro" id="IPR000772">
    <property type="entry name" value="Ricin_B_lectin"/>
</dbReference>
<sequence>MVAIRRCNSFCLGIACASITWTVSLYLYYQMNWEGSKTERRHNEYASSKESLSSSDNDHYNNVAMNKPYSSNLSSANMLNFGSGGKFKNSQALLDHLQPRDEGYRSHAFNVLVSHGIGYHREVPDTRNFLCKNKTYPSSLPSASIIICFFDEEMVTLLRTVHSVLDRTQDELIHEILLVNDLSTISGLHENLTKYVATNFPRKVKLLVTPNREGLIRARIYGSRRATGEILVFLDSHCEVNEMWLPPLLERVSSSRTHVVTPIIDIINADTFQYTASPLVRGGFNWGLHFKWENFPVGALQTQEDFVKPVRSPTMAGGLFAIDRSYFVELGEYDDGMNIWGGENLEISFRIWMCGGTLEIIPCSRVGHVFRRRRPYGSPRGEDTMTRNSLRVAHVWMDEFKDYFLRERPDAHTVPYGDISRRVALREKLQCHSFSWYLNNVYPELALPPLSPTDVGSKSRPGEKAERLRRMHKKWKSVANSQRDLALQGREINFQPWHSRKRNYVGEFQVGDESIDYLIGNTLKIIYSWYQLNKSVGDANPLRLRLSDTNLCAQSEREILKSKGSIVLMKNCMRIKTQIWYQTDKNELVLGQVLCLDASGEYPRLSKCHEMGGDQEWKLRAKRGTVIYNMAAGTCLGASDNTVDSKLVMEICSNSTLHKWDLMKVKKARR</sequence>
<evidence type="ECO:0000313" key="16">
    <source>
        <dbReference type="Proteomes" id="UP000792457"/>
    </source>
</evidence>
<dbReference type="CDD" id="cd02510">
    <property type="entry name" value="pp-GalNAc-T"/>
    <property type="match status" value="1"/>
</dbReference>
<keyword evidence="6" id="KW-0735">Signal-anchor</keyword>
<comment type="subcellular location">
    <subcellularLocation>
        <location evidence="2 13">Golgi apparatus membrane</location>
        <topology evidence="2 13">Single-pass type II membrane protein</topology>
    </subcellularLocation>
</comment>
<dbReference type="SUPFAM" id="SSF53448">
    <property type="entry name" value="Nucleotide-diphospho-sugar transferases"/>
    <property type="match status" value="1"/>
</dbReference>
<evidence type="ECO:0000256" key="8">
    <source>
        <dbReference type="ARBA" id="ARBA00023034"/>
    </source>
</evidence>
<dbReference type="InterPro" id="IPR035992">
    <property type="entry name" value="Ricin_B-like_lectins"/>
</dbReference>
<keyword evidence="10 13" id="KW-1015">Disulfide bond</keyword>
<dbReference type="AlphaFoldDB" id="A0A8K0K619"/>
<dbReference type="CDD" id="cd23440">
    <property type="entry name" value="beta-trefoil_Ricin_GALNT11"/>
    <property type="match status" value="1"/>
</dbReference>
<keyword evidence="4 13" id="KW-0812">Transmembrane</keyword>